<evidence type="ECO:0000256" key="9">
    <source>
        <dbReference type="SAM" id="MobiDB-lite"/>
    </source>
</evidence>
<keyword evidence="12" id="KW-1185">Reference proteome</keyword>
<comment type="subcellular location">
    <subcellularLocation>
        <location evidence="1">Cell inner membrane</location>
        <topology evidence="1">Single-pass membrane protein</topology>
    </subcellularLocation>
</comment>
<feature type="compositionally biased region" description="Low complexity" evidence="9">
    <location>
        <begin position="1"/>
        <end position="23"/>
    </location>
</feature>
<dbReference type="PROSITE" id="PS00409">
    <property type="entry name" value="PROKAR_NTER_METHYL"/>
    <property type="match status" value="1"/>
</dbReference>
<reference evidence="11 12" key="1">
    <citation type="journal article" date="2015" name="BMC Genomics">
        <title>Comparative genomics and metabolic profiling of the genus Lysobacter.</title>
        <authorList>
            <person name="de Bruijn I."/>
            <person name="Cheng X."/>
            <person name="de Jager V."/>
            <person name="Exposito R.G."/>
            <person name="Watrous J."/>
            <person name="Patel N."/>
            <person name="Postma J."/>
            <person name="Dorrestein P.C."/>
            <person name="Kobayashi D."/>
            <person name="Raaijmakers J.M."/>
        </authorList>
    </citation>
    <scope>NUCLEOTIDE SEQUENCE [LARGE SCALE GENOMIC DNA]</scope>
    <source>
        <strain evidence="11 12">76</strain>
    </source>
</reference>
<dbReference type="AlphaFoldDB" id="A0A0S2F6U6"/>
<evidence type="ECO:0000256" key="3">
    <source>
        <dbReference type="ARBA" id="ARBA00022475"/>
    </source>
</evidence>
<dbReference type="InterPro" id="IPR010052">
    <property type="entry name" value="T2SS_protein-GspI"/>
</dbReference>
<keyword evidence="5" id="KW-0997">Cell inner membrane</keyword>
<dbReference type="PANTHER" id="PTHR38779">
    <property type="entry name" value="TYPE II SECRETION SYSTEM PROTEIN I-RELATED"/>
    <property type="match status" value="1"/>
</dbReference>
<dbReference type="RefSeq" id="WP_082647697.1">
    <property type="nucleotide sequence ID" value="NZ_CP011129.1"/>
</dbReference>
<protein>
    <submittedName>
        <fullName evidence="11">Prepilin-type N-terminal cleavage/methylation domain protein</fullName>
    </submittedName>
</protein>
<dbReference type="InterPro" id="IPR012902">
    <property type="entry name" value="N_methyl_site"/>
</dbReference>
<dbReference type="NCBIfam" id="NF047828">
    <property type="entry name" value="T3SSXpsI"/>
    <property type="match status" value="1"/>
</dbReference>
<dbReference type="GO" id="GO:0015628">
    <property type="term" value="P:protein secretion by the type II secretion system"/>
    <property type="evidence" value="ECO:0007669"/>
    <property type="project" value="InterPro"/>
</dbReference>
<keyword evidence="7 10" id="KW-1133">Transmembrane helix</keyword>
<dbReference type="Pfam" id="PF07963">
    <property type="entry name" value="N_methyl"/>
    <property type="match status" value="1"/>
</dbReference>
<dbReference type="EMBL" id="CP011129">
    <property type="protein sequence ID" value="ALN79288.1"/>
    <property type="molecule type" value="Genomic_DNA"/>
</dbReference>
<sequence length="162" mass="17469">MSARARPAAPAGGLRRPGALRRPPSSRERGYTLLEVIVAFALLAMAMTLLLGTLSGATRQVRWSSDAGRAALYAQSLMDQVGVGQPLKPGQRSGEFENGRYRWTLGVAQWRDPAPASSQPVDPNALRLFEVQLAVEWGEGGGGRRLLLRTLRSAAASNEVQF</sequence>
<dbReference type="Proteomes" id="UP000060787">
    <property type="component" value="Chromosome"/>
</dbReference>
<evidence type="ECO:0000313" key="12">
    <source>
        <dbReference type="Proteomes" id="UP000060787"/>
    </source>
</evidence>
<dbReference type="GO" id="GO:0005886">
    <property type="term" value="C:plasma membrane"/>
    <property type="evidence" value="ECO:0007669"/>
    <property type="project" value="UniProtKB-SubCell"/>
</dbReference>
<evidence type="ECO:0000256" key="6">
    <source>
        <dbReference type="ARBA" id="ARBA00022692"/>
    </source>
</evidence>
<dbReference type="PANTHER" id="PTHR38779:SF2">
    <property type="entry name" value="TYPE II SECRETION SYSTEM PROTEIN I-RELATED"/>
    <property type="match status" value="1"/>
</dbReference>
<gene>
    <name evidence="11" type="ORF">LA76x_1129</name>
</gene>
<feature type="transmembrane region" description="Helical" evidence="10">
    <location>
        <begin position="31"/>
        <end position="54"/>
    </location>
</feature>
<dbReference type="NCBIfam" id="TIGR02532">
    <property type="entry name" value="IV_pilin_GFxxxE"/>
    <property type="match status" value="1"/>
</dbReference>
<evidence type="ECO:0000313" key="11">
    <source>
        <dbReference type="EMBL" id="ALN79288.1"/>
    </source>
</evidence>
<evidence type="ECO:0000256" key="10">
    <source>
        <dbReference type="SAM" id="Phobius"/>
    </source>
</evidence>
<feature type="region of interest" description="Disordered" evidence="9">
    <location>
        <begin position="1"/>
        <end position="26"/>
    </location>
</feature>
<keyword evidence="8 10" id="KW-0472">Membrane</keyword>
<keyword evidence="4" id="KW-0488">Methylation</keyword>
<dbReference type="STRING" id="84531.LA76x_1129"/>
<keyword evidence="3" id="KW-1003">Cell membrane</keyword>
<evidence type="ECO:0000256" key="8">
    <source>
        <dbReference type="ARBA" id="ARBA00023136"/>
    </source>
</evidence>
<evidence type="ECO:0000256" key="7">
    <source>
        <dbReference type="ARBA" id="ARBA00022989"/>
    </source>
</evidence>
<evidence type="ECO:0000256" key="2">
    <source>
        <dbReference type="ARBA" id="ARBA00008358"/>
    </source>
</evidence>
<evidence type="ECO:0000256" key="4">
    <source>
        <dbReference type="ARBA" id="ARBA00022481"/>
    </source>
</evidence>
<proteinExistence type="inferred from homology"/>
<comment type="similarity">
    <text evidence="2">Belongs to the GSP I family.</text>
</comment>
<keyword evidence="6 10" id="KW-0812">Transmembrane</keyword>
<dbReference type="KEGG" id="lab:LA76x_1129"/>
<accession>A0A0S2F6U6</accession>
<dbReference type="PATRIC" id="fig|84531.8.peg.1155"/>
<evidence type="ECO:0000256" key="5">
    <source>
        <dbReference type="ARBA" id="ARBA00022519"/>
    </source>
</evidence>
<dbReference type="eggNOG" id="COG2165">
    <property type="taxonomic scope" value="Bacteria"/>
</dbReference>
<dbReference type="GO" id="GO:0015627">
    <property type="term" value="C:type II protein secretion system complex"/>
    <property type="evidence" value="ECO:0007669"/>
    <property type="project" value="InterPro"/>
</dbReference>
<organism evidence="11 12">
    <name type="scientific">Lysobacter antibioticus</name>
    <dbReference type="NCBI Taxonomy" id="84531"/>
    <lineage>
        <taxon>Bacteria</taxon>
        <taxon>Pseudomonadati</taxon>
        <taxon>Pseudomonadota</taxon>
        <taxon>Gammaproteobacteria</taxon>
        <taxon>Lysobacterales</taxon>
        <taxon>Lysobacteraceae</taxon>
        <taxon>Lysobacter</taxon>
    </lineage>
</organism>
<evidence type="ECO:0000256" key="1">
    <source>
        <dbReference type="ARBA" id="ARBA00004377"/>
    </source>
</evidence>
<name>A0A0S2F6U6_LYSAN</name>